<evidence type="ECO:0000313" key="15">
    <source>
        <dbReference type="Proteomes" id="UP001198893"/>
    </source>
</evidence>
<dbReference type="Proteomes" id="UP001198893">
    <property type="component" value="Unassembled WGS sequence"/>
</dbReference>
<sequence length="312" mass="34617">MRDKFDLKELTNEIPLGEFLKYDEPILVSRTNAVSGKLLLASEMSRFDTVGYDCAAVCINDMYAMGAKPLLFYDNISCARPKFEYIRDMEAGMENGCRQGNVTYAGSEIKELSDIFSYDQYDLVGFIAGVVEKKKKIGIAQVKAGDVIIGLPSNGLHNNGYVAARRKLYLTKTSMEIYYESLGSTLGDLLLAPTRMYRDAMEALLQSEIEIKSCVQVAHGGIDKAVHTLMHNAAGAVIKQREEDIPPLYDMLHKDGNISKEQMRNIFNMGIGMLILVAEEDTDRVVELLEAAGEEPVELGLAETGSDIVRYI</sequence>
<dbReference type="Gene3D" id="3.30.1330.10">
    <property type="entry name" value="PurM-like, N-terminal domain"/>
    <property type="match status" value="1"/>
</dbReference>
<accession>A0AAW4WHK9</accession>
<comment type="catalytic activity">
    <reaction evidence="11">
        <text>2-formamido-N(1)-(5-O-phospho-beta-D-ribosyl)acetamidine + ATP = 5-amino-1-(5-phospho-beta-D-ribosyl)imidazole + ADP + phosphate + H(+)</text>
        <dbReference type="Rhea" id="RHEA:23032"/>
        <dbReference type="ChEBI" id="CHEBI:15378"/>
        <dbReference type="ChEBI" id="CHEBI:30616"/>
        <dbReference type="ChEBI" id="CHEBI:43474"/>
        <dbReference type="ChEBI" id="CHEBI:137981"/>
        <dbReference type="ChEBI" id="CHEBI:147287"/>
        <dbReference type="ChEBI" id="CHEBI:456216"/>
        <dbReference type="EC" id="6.3.3.1"/>
    </reaction>
</comment>
<evidence type="ECO:0000256" key="8">
    <source>
        <dbReference type="ARBA" id="ARBA00031908"/>
    </source>
</evidence>
<dbReference type="NCBIfam" id="TIGR00878">
    <property type="entry name" value="purM"/>
    <property type="match status" value="1"/>
</dbReference>
<evidence type="ECO:0000256" key="9">
    <source>
        <dbReference type="ARBA" id="ARBA00032931"/>
    </source>
</evidence>
<dbReference type="GO" id="GO:0006189">
    <property type="term" value="P:'de novo' IMP biosynthetic process"/>
    <property type="evidence" value="ECO:0007669"/>
    <property type="project" value="InterPro"/>
</dbReference>
<dbReference type="AlphaFoldDB" id="A0AAW4WHK9"/>
<dbReference type="GO" id="GO:0004637">
    <property type="term" value="F:phosphoribosylamine-glycine ligase activity"/>
    <property type="evidence" value="ECO:0007669"/>
    <property type="project" value="TreeGrafter"/>
</dbReference>
<dbReference type="PANTHER" id="PTHR10520:SF12">
    <property type="entry name" value="TRIFUNCTIONAL PURINE BIOSYNTHETIC PROTEIN ADENOSINE-3"/>
    <property type="match status" value="1"/>
</dbReference>
<evidence type="ECO:0000259" key="12">
    <source>
        <dbReference type="Pfam" id="PF00586"/>
    </source>
</evidence>
<comment type="pathway">
    <text evidence="1">Purine metabolism; IMP biosynthesis via de novo pathway; 5-amino-1-(5-phospho-D-ribosyl)imidazole from N(2)-formyl-N(1)-(5-phospho-D-ribosyl)glycinamide: step 2/2.</text>
</comment>
<keyword evidence="5 14" id="KW-0436">Ligase</keyword>
<dbReference type="SUPFAM" id="SSF56042">
    <property type="entry name" value="PurM C-terminal domain-like"/>
    <property type="match status" value="1"/>
</dbReference>
<evidence type="ECO:0000259" key="13">
    <source>
        <dbReference type="Pfam" id="PF02769"/>
    </source>
</evidence>
<dbReference type="InterPro" id="IPR010918">
    <property type="entry name" value="PurM-like_C_dom"/>
</dbReference>
<evidence type="ECO:0000256" key="2">
    <source>
        <dbReference type="ARBA" id="ARBA00010280"/>
    </source>
</evidence>
<evidence type="ECO:0000256" key="10">
    <source>
        <dbReference type="ARBA" id="ARBA00033093"/>
    </source>
</evidence>
<organism evidence="14 15">
    <name type="scientific">Roseburia amylophila</name>
    <dbReference type="NCBI Taxonomy" id="2981794"/>
    <lineage>
        <taxon>Bacteria</taxon>
        <taxon>Bacillati</taxon>
        <taxon>Bacillota</taxon>
        <taxon>Clostridia</taxon>
        <taxon>Lachnospirales</taxon>
        <taxon>Lachnospiraceae</taxon>
        <taxon>Roseburia</taxon>
    </lineage>
</organism>
<comment type="similarity">
    <text evidence="2">Belongs to the AIR synthase family.</text>
</comment>
<dbReference type="RefSeq" id="WP_227710465.1">
    <property type="nucleotide sequence ID" value="NZ_JAJEQW010000012.1"/>
</dbReference>
<evidence type="ECO:0000256" key="5">
    <source>
        <dbReference type="ARBA" id="ARBA00022598"/>
    </source>
</evidence>
<evidence type="ECO:0000256" key="11">
    <source>
        <dbReference type="ARBA" id="ARBA00049057"/>
    </source>
</evidence>
<dbReference type="SUPFAM" id="SSF55326">
    <property type="entry name" value="PurM N-terminal domain-like"/>
    <property type="match status" value="1"/>
</dbReference>
<evidence type="ECO:0000256" key="3">
    <source>
        <dbReference type="ARBA" id="ARBA00013047"/>
    </source>
</evidence>
<comment type="caution">
    <text evidence="14">The sequence shown here is derived from an EMBL/GenBank/DDBJ whole genome shotgun (WGS) entry which is preliminary data.</text>
</comment>
<protein>
    <recommendedName>
        <fullName evidence="4">Phosphoribosylformylglycinamidine cyclo-ligase</fullName>
        <ecNumber evidence="3">6.3.3.1</ecNumber>
    </recommendedName>
    <alternativeName>
        <fullName evidence="9">AIR synthase</fullName>
    </alternativeName>
    <alternativeName>
        <fullName evidence="10">AIRS</fullName>
    </alternativeName>
    <alternativeName>
        <fullName evidence="8">Phosphoribosyl-aminoimidazole synthetase</fullName>
    </alternativeName>
</protein>
<proteinExistence type="inferred from homology"/>
<keyword evidence="7" id="KW-0067">ATP-binding</keyword>
<evidence type="ECO:0000313" key="14">
    <source>
        <dbReference type="EMBL" id="MCC2242791.1"/>
    </source>
</evidence>
<dbReference type="InterPro" id="IPR036921">
    <property type="entry name" value="PurM-like_N_sf"/>
</dbReference>
<reference evidence="14" key="1">
    <citation type="submission" date="2021-10" db="EMBL/GenBank/DDBJ databases">
        <title>Anaerobic single-cell dispensing facilitates the cultivation of human gut bacteria.</title>
        <authorList>
            <person name="Afrizal A."/>
        </authorList>
    </citation>
    <scope>NUCLEOTIDE SEQUENCE</scope>
    <source>
        <strain evidence="14">CLA-AA-H204</strain>
    </source>
</reference>
<evidence type="ECO:0000256" key="1">
    <source>
        <dbReference type="ARBA" id="ARBA00004686"/>
    </source>
</evidence>
<dbReference type="PANTHER" id="PTHR10520">
    <property type="entry name" value="TRIFUNCTIONAL PURINE BIOSYNTHETIC PROTEIN ADENOSINE-3-RELATED"/>
    <property type="match status" value="1"/>
</dbReference>
<dbReference type="InterPro" id="IPR036676">
    <property type="entry name" value="PurM-like_C_sf"/>
</dbReference>
<feature type="domain" description="PurM-like C-terminal" evidence="13">
    <location>
        <begin position="143"/>
        <end position="305"/>
    </location>
</feature>
<dbReference type="Pfam" id="PF02769">
    <property type="entry name" value="AIRS_C"/>
    <property type="match status" value="1"/>
</dbReference>
<dbReference type="GO" id="GO:0005829">
    <property type="term" value="C:cytosol"/>
    <property type="evidence" value="ECO:0007669"/>
    <property type="project" value="TreeGrafter"/>
</dbReference>
<dbReference type="GO" id="GO:0005524">
    <property type="term" value="F:ATP binding"/>
    <property type="evidence" value="ECO:0007669"/>
    <property type="project" value="UniProtKB-KW"/>
</dbReference>
<dbReference type="EMBL" id="JAJEQW010000012">
    <property type="protein sequence ID" value="MCC2242791.1"/>
    <property type="molecule type" value="Genomic_DNA"/>
</dbReference>
<gene>
    <name evidence="14" type="primary">purM</name>
    <name evidence="14" type="ORF">LKD47_10825</name>
</gene>
<dbReference type="GO" id="GO:0046084">
    <property type="term" value="P:adenine biosynthetic process"/>
    <property type="evidence" value="ECO:0007669"/>
    <property type="project" value="TreeGrafter"/>
</dbReference>
<dbReference type="CDD" id="cd02196">
    <property type="entry name" value="PurM"/>
    <property type="match status" value="1"/>
</dbReference>
<dbReference type="Pfam" id="PF00586">
    <property type="entry name" value="AIRS"/>
    <property type="match status" value="1"/>
</dbReference>
<dbReference type="InterPro" id="IPR004733">
    <property type="entry name" value="PurM_cligase"/>
</dbReference>
<dbReference type="GO" id="GO:0004641">
    <property type="term" value="F:phosphoribosylformylglycinamidine cyclo-ligase activity"/>
    <property type="evidence" value="ECO:0007669"/>
    <property type="project" value="UniProtKB-EC"/>
</dbReference>
<feature type="domain" description="PurM-like N-terminal" evidence="12">
    <location>
        <begin position="28"/>
        <end position="131"/>
    </location>
</feature>
<dbReference type="EC" id="6.3.3.1" evidence="3"/>
<keyword evidence="6" id="KW-0547">Nucleotide-binding</keyword>
<evidence type="ECO:0000256" key="6">
    <source>
        <dbReference type="ARBA" id="ARBA00022741"/>
    </source>
</evidence>
<evidence type="ECO:0000256" key="7">
    <source>
        <dbReference type="ARBA" id="ARBA00022840"/>
    </source>
</evidence>
<dbReference type="Gene3D" id="3.90.650.10">
    <property type="entry name" value="PurM-like C-terminal domain"/>
    <property type="match status" value="1"/>
</dbReference>
<evidence type="ECO:0000256" key="4">
    <source>
        <dbReference type="ARBA" id="ARBA00020367"/>
    </source>
</evidence>
<dbReference type="InterPro" id="IPR016188">
    <property type="entry name" value="PurM-like_N"/>
</dbReference>
<name>A0AAW4WHK9_9FIRM</name>